<keyword evidence="2" id="KW-0472">Membrane</keyword>
<name>A0A918Q4L4_9BACT</name>
<evidence type="ECO:0000256" key="3">
    <source>
        <dbReference type="ARBA" id="ARBA00023237"/>
    </source>
</evidence>
<organism evidence="5 6">
    <name type="scientific">Echinicola pacifica</name>
    <dbReference type="NCBI Taxonomy" id="346377"/>
    <lineage>
        <taxon>Bacteria</taxon>
        <taxon>Pseudomonadati</taxon>
        <taxon>Bacteroidota</taxon>
        <taxon>Cytophagia</taxon>
        <taxon>Cytophagales</taxon>
        <taxon>Cyclobacteriaceae</taxon>
        <taxon>Echinicola</taxon>
    </lineage>
</organism>
<evidence type="ECO:0000259" key="4">
    <source>
        <dbReference type="Pfam" id="PF14905"/>
    </source>
</evidence>
<dbReference type="GO" id="GO:0009279">
    <property type="term" value="C:cell outer membrane"/>
    <property type="evidence" value="ECO:0007669"/>
    <property type="project" value="UniProtKB-SubCell"/>
</dbReference>
<dbReference type="AlphaFoldDB" id="A0A918Q4L4"/>
<sequence>MIYKGTVTDAGNNPIGYATVSVNIVGSDSMVTGVVTDEMGKFEIEINAEGPLEIIARHIGFEDKIYQVSEDNKGDLGRIILTESARDLEQVTVQGIGPVLERKVDRLIFNVENSIVASSGGDALDVLQKTPGIRISGDEVSIVGKSSVKVMIDDRLSPLSGKDLANYLRSLTSNDISRVEVITNPPAKYEAGGNSGLINIVLKKAKKDYIGGNIQSSYRQNTYPTGYLGGGFTYQKDKWSLFSNLNSRLGSIEANENSVIDHSTQVWEGVSKIRYFSKFVSGRAGIDYELDEKSTIGIQYLGSTNRPDNNEESSTYLFNASGGLDSLLRTLGNSDEKAFYHSLNGHFKTKFDTVGKSMSIDLDYFIHRNGSDRVNSTNVFLASGNYIENSTETFRNTSFQDIESFTSGIDFEWPTAFADVEFGSKLSFIKNNSEVGAFRFQENVYVLDTDLSNVFRYKENTQTIYGSVGKSLQKWDFKGGLRLEFTQTEGNSLTLLKTNKNDYYKLFPTAYATYTPNENHVWSINYGKRINRPDYADLNPFRWYPNPYSYTEGNPFLQPYFIDNLELSHLYRSNLNTSLYLMKLNNGSEQVTLIDPKTDIQATIRRNFLNEQMVGISQSFTFDRARWFESYLQYDLYYSRVTSMLPNTIDKQEGAGFYFSMDNTIYFNSEKTFLGELNFWYIAPGVSGVDRISKSCAVDLGVKAVLLEDQLHLGLVLSDIFKTDRRTIVSYVDGLRQEYRNYYDIRQLRLSAVYRFGNSNLKSKSKNFSNEDERDRAE</sequence>
<dbReference type="Gene3D" id="2.40.170.20">
    <property type="entry name" value="TonB-dependent receptor, beta-barrel domain"/>
    <property type="match status" value="1"/>
</dbReference>
<dbReference type="Gene3D" id="2.60.40.1120">
    <property type="entry name" value="Carboxypeptidase-like, regulatory domain"/>
    <property type="match status" value="1"/>
</dbReference>
<protein>
    <submittedName>
        <fullName evidence="5">TonB-dependent receptor</fullName>
    </submittedName>
</protein>
<gene>
    <name evidence="5" type="ORF">GCM10007049_24340</name>
</gene>
<comment type="caution">
    <text evidence="5">The sequence shown here is derived from an EMBL/GenBank/DDBJ whole genome shotgun (WGS) entry which is preliminary data.</text>
</comment>
<reference evidence="5" key="1">
    <citation type="journal article" date="2014" name="Int. J. Syst. Evol. Microbiol.">
        <title>Complete genome sequence of Corynebacterium casei LMG S-19264T (=DSM 44701T), isolated from a smear-ripened cheese.</title>
        <authorList>
            <consortium name="US DOE Joint Genome Institute (JGI-PGF)"/>
            <person name="Walter F."/>
            <person name="Albersmeier A."/>
            <person name="Kalinowski J."/>
            <person name="Ruckert C."/>
        </authorList>
    </citation>
    <scope>NUCLEOTIDE SEQUENCE</scope>
    <source>
        <strain evidence="5">KCTC 12368</strain>
    </source>
</reference>
<evidence type="ECO:0000256" key="1">
    <source>
        <dbReference type="ARBA" id="ARBA00004442"/>
    </source>
</evidence>
<dbReference type="InterPro" id="IPR008969">
    <property type="entry name" value="CarboxyPept-like_regulatory"/>
</dbReference>
<dbReference type="Proteomes" id="UP000619457">
    <property type="component" value="Unassembled WGS sequence"/>
</dbReference>
<dbReference type="RefSeq" id="WP_018474633.1">
    <property type="nucleotide sequence ID" value="NZ_BMWX01000004.1"/>
</dbReference>
<dbReference type="SUPFAM" id="SSF49464">
    <property type="entry name" value="Carboxypeptidase regulatory domain-like"/>
    <property type="match status" value="1"/>
</dbReference>
<dbReference type="PANTHER" id="PTHR40980:SF4">
    <property type="entry name" value="TONB-DEPENDENT RECEPTOR-LIKE BETA-BARREL DOMAIN-CONTAINING PROTEIN"/>
    <property type="match status" value="1"/>
</dbReference>
<dbReference type="InterPro" id="IPR037066">
    <property type="entry name" value="Plug_dom_sf"/>
</dbReference>
<evidence type="ECO:0000313" key="5">
    <source>
        <dbReference type="EMBL" id="GGZ30626.1"/>
    </source>
</evidence>
<dbReference type="Gene3D" id="2.170.130.10">
    <property type="entry name" value="TonB-dependent receptor, plug domain"/>
    <property type="match status" value="1"/>
</dbReference>
<dbReference type="Pfam" id="PF13715">
    <property type="entry name" value="CarbopepD_reg_2"/>
    <property type="match status" value="1"/>
</dbReference>
<dbReference type="SUPFAM" id="SSF56935">
    <property type="entry name" value="Porins"/>
    <property type="match status" value="1"/>
</dbReference>
<dbReference type="InterPro" id="IPR041700">
    <property type="entry name" value="OMP_b-brl_3"/>
</dbReference>
<keyword evidence="3" id="KW-0998">Cell outer membrane</keyword>
<keyword evidence="6" id="KW-1185">Reference proteome</keyword>
<dbReference type="InterPro" id="IPR036942">
    <property type="entry name" value="Beta-barrel_TonB_sf"/>
</dbReference>
<evidence type="ECO:0000256" key="2">
    <source>
        <dbReference type="ARBA" id="ARBA00023136"/>
    </source>
</evidence>
<feature type="domain" description="Outer membrane protein beta-barrel" evidence="4">
    <location>
        <begin position="350"/>
        <end position="754"/>
    </location>
</feature>
<accession>A0A918Q4L4</accession>
<dbReference type="EMBL" id="BMWX01000004">
    <property type="protein sequence ID" value="GGZ30626.1"/>
    <property type="molecule type" value="Genomic_DNA"/>
</dbReference>
<keyword evidence="5" id="KW-0675">Receptor</keyword>
<dbReference type="PANTHER" id="PTHR40980">
    <property type="entry name" value="PLUG DOMAIN-CONTAINING PROTEIN"/>
    <property type="match status" value="1"/>
</dbReference>
<reference evidence="5" key="2">
    <citation type="submission" date="2020-09" db="EMBL/GenBank/DDBJ databases">
        <authorList>
            <person name="Sun Q."/>
            <person name="Kim S."/>
        </authorList>
    </citation>
    <scope>NUCLEOTIDE SEQUENCE</scope>
    <source>
        <strain evidence="5">KCTC 12368</strain>
    </source>
</reference>
<proteinExistence type="predicted"/>
<evidence type="ECO:0000313" key="6">
    <source>
        <dbReference type="Proteomes" id="UP000619457"/>
    </source>
</evidence>
<comment type="subcellular location">
    <subcellularLocation>
        <location evidence="1">Cell outer membrane</location>
    </subcellularLocation>
</comment>
<dbReference type="Pfam" id="PF14905">
    <property type="entry name" value="OMP_b-brl_3"/>
    <property type="match status" value="1"/>
</dbReference>